<dbReference type="GO" id="GO:0005694">
    <property type="term" value="C:chromosome"/>
    <property type="evidence" value="ECO:0007669"/>
    <property type="project" value="TreeGrafter"/>
</dbReference>
<dbReference type="VEuPathDB" id="FungiDB:FOMG_18058"/>
<sequence length="447" mass="48982">MTTSSKRRKTTQEEETAQKRKETSEKKKKKLEDEMTDGLRKLLGPKATWRSDKQAESMQSIMALKADQTAINVLPTGAGKSILFMLPAVMGDIGISIVVVPFVALMDDLVTRATDMGVDCIRYRSSMNSGREGMPRAARLIVVSADIVSSAEFSGLTSVRLPVGTAHGNAARLRDRTVKLNYRYEVQQVKPGRDAIENRTVEVIKQLDQDMTGRQKGVIYCRSKSQCEAIADEIGCGFHHSGMSEQGRHEARTAWIEGRNTSRWIAATTGLGTGIDIEGIVAVVHMEKPYGLVDFVQQIGRGGRRAGEVVRSVIIYDGRPQQEDQHRSFVDDINQAQMEAFISMPGCRRAVISAFMDGAGGETCKDVDGATLCDRCELLQQEGNSGEGASRVEDVVEGESDGESEGETDGETDGETEEETNREVSQDKEGKSESESESDQMRKGGRI</sequence>
<dbReference type="Pfam" id="PF00270">
    <property type="entry name" value="DEAD"/>
    <property type="match status" value="1"/>
</dbReference>
<feature type="compositionally biased region" description="Basic and acidic residues" evidence="6">
    <location>
        <begin position="419"/>
        <end position="447"/>
    </location>
</feature>
<dbReference type="SUPFAM" id="SSF52540">
    <property type="entry name" value="P-loop containing nucleoside triphosphate hydrolases"/>
    <property type="match status" value="1"/>
</dbReference>
<dbReference type="HOGENOM" id="CLU_612560_0_0_1"/>
<comment type="similarity">
    <text evidence="1">Belongs to the helicase family. RecQ subfamily.</text>
</comment>
<keyword evidence="2" id="KW-0547">Nucleotide-binding</keyword>
<dbReference type="GO" id="GO:0009378">
    <property type="term" value="F:four-way junction helicase activity"/>
    <property type="evidence" value="ECO:0007669"/>
    <property type="project" value="TreeGrafter"/>
</dbReference>
<evidence type="ECO:0000256" key="3">
    <source>
        <dbReference type="ARBA" id="ARBA00022840"/>
    </source>
</evidence>
<evidence type="ECO:0000313" key="9">
    <source>
        <dbReference type="EMBL" id="EXK25262.1"/>
    </source>
</evidence>
<dbReference type="OrthoDB" id="3522001at2759"/>
<dbReference type="PROSITE" id="PS51194">
    <property type="entry name" value="HELICASE_CTER"/>
    <property type="match status" value="1"/>
</dbReference>
<feature type="domain" description="Helicase C-terminal" evidence="8">
    <location>
        <begin position="206"/>
        <end position="352"/>
    </location>
</feature>
<feature type="region of interest" description="Disordered" evidence="6">
    <location>
        <begin position="1"/>
        <end position="38"/>
    </location>
</feature>
<organism evidence="9">
    <name type="scientific">Fusarium oxysporum f. sp. melonis 26406</name>
    <dbReference type="NCBI Taxonomy" id="1089452"/>
    <lineage>
        <taxon>Eukaryota</taxon>
        <taxon>Fungi</taxon>
        <taxon>Dikarya</taxon>
        <taxon>Ascomycota</taxon>
        <taxon>Pezizomycotina</taxon>
        <taxon>Sordariomycetes</taxon>
        <taxon>Hypocreomycetidae</taxon>
        <taxon>Hypocreales</taxon>
        <taxon>Nectriaceae</taxon>
        <taxon>Fusarium</taxon>
        <taxon>Fusarium oxysporum species complex</taxon>
    </lineage>
</organism>
<dbReference type="GO" id="GO:0043138">
    <property type="term" value="F:3'-5' DNA helicase activity"/>
    <property type="evidence" value="ECO:0007669"/>
    <property type="project" value="UniProtKB-EC"/>
</dbReference>
<evidence type="ECO:0000256" key="5">
    <source>
        <dbReference type="ARBA" id="ARBA00034808"/>
    </source>
</evidence>
<dbReference type="EMBL" id="JH659412">
    <property type="protein sequence ID" value="EXK25262.1"/>
    <property type="molecule type" value="Genomic_DNA"/>
</dbReference>
<proteinExistence type="inferred from homology"/>
<reference evidence="9" key="2">
    <citation type="submission" date="2012-05" db="EMBL/GenBank/DDBJ databases">
        <title>Annotation of the Genome Sequence of Fusarium oxysporum f. sp. melonis 26406.</title>
        <authorList>
            <consortium name="The Broad Institute Genomics Platform"/>
            <person name="Ma L.-J."/>
            <person name="Corby-Kistler H."/>
            <person name="Broz K."/>
            <person name="Gale L.R."/>
            <person name="Jonkers W."/>
            <person name="O'Donnell K."/>
            <person name="Ploetz R."/>
            <person name="Steinberg C."/>
            <person name="Schwartz D.C."/>
            <person name="VanEtten H."/>
            <person name="Zhou S."/>
            <person name="Young S.K."/>
            <person name="Zeng Q."/>
            <person name="Gargeya S."/>
            <person name="Fitzgerald M."/>
            <person name="Abouelleil A."/>
            <person name="Alvarado L."/>
            <person name="Chapman S.B."/>
            <person name="Gainer-Dewar J."/>
            <person name="Goldberg J."/>
            <person name="Griggs A."/>
            <person name="Gujja S."/>
            <person name="Hansen M."/>
            <person name="Howarth C."/>
            <person name="Imamovic A."/>
            <person name="Ireland A."/>
            <person name="Larimer J."/>
            <person name="McCowan C."/>
            <person name="Murphy C."/>
            <person name="Pearson M."/>
            <person name="Poon T.W."/>
            <person name="Priest M."/>
            <person name="Roberts A."/>
            <person name="Saif S."/>
            <person name="Shea T."/>
            <person name="Sykes S."/>
            <person name="Wortman J."/>
            <person name="Nusbaum C."/>
            <person name="Birren B."/>
        </authorList>
    </citation>
    <scope>NUCLEOTIDE SEQUENCE</scope>
    <source>
        <strain evidence="9">26406</strain>
    </source>
</reference>
<feature type="transmembrane region" description="Helical" evidence="7">
    <location>
        <begin position="82"/>
        <end position="106"/>
    </location>
</feature>
<evidence type="ECO:0000256" key="1">
    <source>
        <dbReference type="ARBA" id="ARBA00005446"/>
    </source>
</evidence>
<dbReference type="GO" id="GO:0005737">
    <property type="term" value="C:cytoplasm"/>
    <property type="evidence" value="ECO:0007669"/>
    <property type="project" value="TreeGrafter"/>
</dbReference>
<feature type="compositionally biased region" description="Basic and acidic residues" evidence="6">
    <location>
        <begin position="10"/>
        <end position="38"/>
    </location>
</feature>
<dbReference type="EC" id="5.6.2.4" evidence="5"/>
<dbReference type="Proteomes" id="UP000030703">
    <property type="component" value="Unassembled WGS sequence"/>
</dbReference>
<keyword evidence="7" id="KW-0812">Transmembrane</keyword>
<evidence type="ECO:0000256" key="4">
    <source>
        <dbReference type="ARBA" id="ARBA00034617"/>
    </source>
</evidence>
<dbReference type="PANTHER" id="PTHR13710">
    <property type="entry name" value="DNA HELICASE RECQ FAMILY MEMBER"/>
    <property type="match status" value="1"/>
</dbReference>
<dbReference type="GO" id="GO:0003676">
    <property type="term" value="F:nucleic acid binding"/>
    <property type="evidence" value="ECO:0007669"/>
    <property type="project" value="InterPro"/>
</dbReference>
<comment type="catalytic activity">
    <reaction evidence="4">
        <text>Couples ATP hydrolysis with the unwinding of duplex DNA by translocating in the 3'-5' direction.</text>
        <dbReference type="EC" id="5.6.2.4"/>
    </reaction>
</comment>
<evidence type="ECO:0000256" key="6">
    <source>
        <dbReference type="SAM" id="MobiDB-lite"/>
    </source>
</evidence>
<dbReference type="AlphaFoldDB" id="W9Z9H0"/>
<protein>
    <recommendedName>
        <fullName evidence="5">DNA 3'-5' helicase</fullName>
        <ecNumber evidence="5">5.6.2.4</ecNumber>
    </recommendedName>
</protein>
<feature type="compositionally biased region" description="Acidic residues" evidence="6">
    <location>
        <begin position="395"/>
        <end position="418"/>
    </location>
</feature>
<dbReference type="InterPro" id="IPR011545">
    <property type="entry name" value="DEAD/DEAH_box_helicase_dom"/>
</dbReference>
<gene>
    <name evidence="9" type="ORF">FOMG_18058</name>
</gene>
<dbReference type="InterPro" id="IPR027417">
    <property type="entry name" value="P-loop_NTPase"/>
</dbReference>
<dbReference type="GO" id="GO:0000724">
    <property type="term" value="P:double-strand break repair via homologous recombination"/>
    <property type="evidence" value="ECO:0007669"/>
    <property type="project" value="TreeGrafter"/>
</dbReference>
<keyword evidence="7" id="KW-0472">Membrane</keyword>
<accession>W9Z9H0</accession>
<evidence type="ECO:0000256" key="7">
    <source>
        <dbReference type="SAM" id="Phobius"/>
    </source>
</evidence>
<evidence type="ECO:0000256" key="2">
    <source>
        <dbReference type="ARBA" id="ARBA00022741"/>
    </source>
</evidence>
<dbReference type="PANTHER" id="PTHR13710:SF154">
    <property type="entry name" value="RECQ HELICASE, PUTATIVE (AFU_ORTHOLOGUE AFUA_6G14720)-RELATED"/>
    <property type="match status" value="1"/>
</dbReference>
<keyword evidence="3" id="KW-0067">ATP-binding</keyword>
<dbReference type="Pfam" id="PF00271">
    <property type="entry name" value="Helicase_C"/>
    <property type="match status" value="1"/>
</dbReference>
<reference evidence="9" key="1">
    <citation type="submission" date="2012-04" db="EMBL/GenBank/DDBJ databases">
        <title>The Genome Sequence of Fusarium oxysporum melonis.</title>
        <authorList>
            <consortium name="The Broad Institute Genome Sequencing Platform"/>
            <person name="Ma L.-J."/>
            <person name="Gale L.R."/>
            <person name="Schwartz D.C."/>
            <person name="Zhou S."/>
            <person name="Corby-Kistler H."/>
            <person name="Young S.K."/>
            <person name="Zeng Q."/>
            <person name="Gargeya S."/>
            <person name="Fitzgerald M."/>
            <person name="Haas B."/>
            <person name="Abouelleil A."/>
            <person name="Alvarado L."/>
            <person name="Arachchi H.M."/>
            <person name="Berlin A."/>
            <person name="Brown A."/>
            <person name="Chapman S.B."/>
            <person name="Chen Z."/>
            <person name="Dunbar C."/>
            <person name="Freedman E."/>
            <person name="Gearin G."/>
            <person name="Goldberg J."/>
            <person name="Griggs A."/>
            <person name="Gujja S."/>
            <person name="Heiman D."/>
            <person name="Howarth C."/>
            <person name="Larson L."/>
            <person name="Lui A."/>
            <person name="MacDonald P.J.P."/>
            <person name="Montmayeur A."/>
            <person name="Murphy C."/>
            <person name="Neiman D."/>
            <person name="Pearson M."/>
            <person name="Priest M."/>
            <person name="Roberts A."/>
            <person name="Saif S."/>
            <person name="Shea T."/>
            <person name="Shenoy N."/>
            <person name="Sisk P."/>
            <person name="Stolte C."/>
            <person name="Sykes S."/>
            <person name="Wortman J."/>
            <person name="Nusbaum C."/>
            <person name="Birren B."/>
        </authorList>
    </citation>
    <scope>NUCLEOTIDE SEQUENCE</scope>
    <source>
        <strain evidence="9">26406</strain>
    </source>
</reference>
<dbReference type="Gene3D" id="3.40.50.300">
    <property type="entry name" value="P-loop containing nucleotide triphosphate hydrolases"/>
    <property type="match status" value="2"/>
</dbReference>
<evidence type="ECO:0000259" key="8">
    <source>
        <dbReference type="PROSITE" id="PS51194"/>
    </source>
</evidence>
<dbReference type="InterPro" id="IPR001650">
    <property type="entry name" value="Helicase_C-like"/>
</dbReference>
<dbReference type="GO" id="GO:0005524">
    <property type="term" value="F:ATP binding"/>
    <property type="evidence" value="ECO:0007669"/>
    <property type="project" value="UniProtKB-KW"/>
</dbReference>
<dbReference type="SMART" id="SM00490">
    <property type="entry name" value="HELICc"/>
    <property type="match status" value="1"/>
</dbReference>
<feature type="region of interest" description="Disordered" evidence="6">
    <location>
        <begin position="383"/>
        <end position="447"/>
    </location>
</feature>
<keyword evidence="7" id="KW-1133">Transmembrane helix</keyword>
<name>W9Z9H0_FUSOX</name>